<keyword evidence="3" id="KW-0413">Isomerase</keyword>
<proteinExistence type="predicted"/>
<organism evidence="3 4">
    <name type="scientific">Nonomuraea salmonea</name>
    <dbReference type="NCBI Taxonomy" id="46181"/>
    <lineage>
        <taxon>Bacteria</taxon>
        <taxon>Bacillati</taxon>
        <taxon>Actinomycetota</taxon>
        <taxon>Actinomycetes</taxon>
        <taxon>Streptosporangiales</taxon>
        <taxon>Streptosporangiaceae</taxon>
        <taxon>Nonomuraea</taxon>
    </lineage>
</organism>
<evidence type="ECO:0000259" key="2">
    <source>
        <dbReference type="Pfam" id="PF11716"/>
    </source>
</evidence>
<dbReference type="PANTHER" id="PTHR40758">
    <property type="entry name" value="CONSERVED PROTEIN"/>
    <property type="match status" value="1"/>
</dbReference>
<dbReference type="PANTHER" id="PTHR40758:SF1">
    <property type="entry name" value="CONSERVED PROTEIN"/>
    <property type="match status" value="1"/>
</dbReference>
<dbReference type="GO" id="GO:0016853">
    <property type="term" value="F:isomerase activity"/>
    <property type="evidence" value="ECO:0007669"/>
    <property type="project" value="UniProtKB-KW"/>
</dbReference>
<dbReference type="Proteomes" id="UP001589568">
    <property type="component" value="Unassembled WGS sequence"/>
</dbReference>
<accession>A0ABV5NDS6</accession>
<dbReference type="InterPro" id="IPR017517">
    <property type="entry name" value="Maleyloyr_isom"/>
</dbReference>
<dbReference type="Pfam" id="PF07398">
    <property type="entry name" value="MDMPI_C"/>
    <property type="match status" value="1"/>
</dbReference>
<evidence type="ECO:0000313" key="3">
    <source>
        <dbReference type="EMBL" id="MFB9468443.1"/>
    </source>
</evidence>
<dbReference type="InterPro" id="IPR010872">
    <property type="entry name" value="MDMPI_C-term_domain"/>
</dbReference>
<dbReference type="EMBL" id="JBHMCF010000003">
    <property type="protein sequence ID" value="MFB9468443.1"/>
    <property type="molecule type" value="Genomic_DNA"/>
</dbReference>
<keyword evidence="4" id="KW-1185">Reference proteome</keyword>
<dbReference type="Pfam" id="PF11716">
    <property type="entry name" value="MDMPI_N"/>
    <property type="match status" value="1"/>
</dbReference>
<feature type="domain" description="MDMPI C-terminal" evidence="1">
    <location>
        <begin position="139"/>
        <end position="237"/>
    </location>
</feature>
<dbReference type="InterPro" id="IPR034660">
    <property type="entry name" value="DinB/YfiT-like"/>
</dbReference>
<protein>
    <submittedName>
        <fullName evidence="3">Maleylpyruvate isomerase family mycothiol-dependent enzyme</fullName>
    </submittedName>
</protein>
<dbReference type="InterPro" id="IPR024344">
    <property type="entry name" value="MDMPI_metal-binding"/>
</dbReference>
<reference evidence="3 4" key="1">
    <citation type="submission" date="2024-09" db="EMBL/GenBank/DDBJ databases">
        <authorList>
            <person name="Sun Q."/>
            <person name="Mori K."/>
        </authorList>
    </citation>
    <scope>NUCLEOTIDE SEQUENCE [LARGE SCALE GENOMIC DNA]</scope>
    <source>
        <strain evidence="3 4">JCM 3324</strain>
    </source>
</reference>
<dbReference type="RefSeq" id="WP_364365817.1">
    <property type="nucleotide sequence ID" value="NZ_JBHMCF010000003.1"/>
</dbReference>
<evidence type="ECO:0000259" key="1">
    <source>
        <dbReference type="Pfam" id="PF07398"/>
    </source>
</evidence>
<comment type="caution">
    <text evidence="3">The sequence shown here is derived from an EMBL/GenBank/DDBJ whole genome shotgun (WGS) entry which is preliminary data.</text>
</comment>
<gene>
    <name evidence="3" type="ORF">ACFFR3_02940</name>
</gene>
<sequence>MDFPRYLELLDADCALLRAAAVRDLAAPVPCCPGWTTSDVLFHTGEVFLHKIEVMRTGAWPDPWPPEPDPAEPAGYFDRAVRELKAEFAARKPEDATPTWYNPDQTVGFWIRRMAQEVVVHRVDAELAAGGPVTPVPDDLALDGIDEVLVAFLAYISASWPEELGDALKAVDGRSVAIEAGGRRWVVRMAPSGVEVAQGDGEAQASVTGAPQETLLWLWGRGDASSLNVSGDVQLIAHLRDLLRAATQ</sequence>
<evidence type="ECO:0000313" key="4">
    <source>
        <dbReference type="Proteomes" id="UP001589568"/>
    </source>
</evidence>
<dbReference type="SUPFAM" id="SSF109854">
    <property type="entry name" value="DinB/YfiT-like putative metalloenzymes"/>
    <property type="match status" value="1"/>
</dbReference>
<feature type="domain" description="Mycothiol-dependent maleylpyruvate isomerase metal-binding" evidence="2">
    <location>
        <begin position="15"/>
        <end position="125"/>
    </location>
</feature>
<name>A0ABV5NDS6_9ACTN</name>
<dbReference type="NCBIfam" id="TIGR03083">
    <property type="entry name" value="maleylpyruvate isomerase family mycothiol-dependent enzyme"/>
    <property type="match status" value="1"/>
</dbReference>